<dbReference type="GO" id="GO:0005509">
    <property type="term" value="F:calcium ion binding"/>
    <property type="evidence" value="ECO:0007669"/>
    <property type="project" value="InterPro"/>
</dbReference>
<dbReference type="Gene3D" id="2.60.40.10">
    <property type="entry name" value="Immunoglobulins"/>
    <property type="match status" value="1"/>
</dbReference>
<dbReference type="GO" id="GO:0016020">
    <property type="term" value="C:membrane"/>
    <property type="evidence" value="ECO:0007669"/>
    <property type="project" value="InterPro"/>
</dbReference>
<dbReference type="InterPro" id="IPR026444">
    <property type="entry name" value="Secre_tail"/>
</dbReference>
<gene>
    <name evidence="2" type="ORF">S01H1_54898</name>
</gene>
<evidence type="ECO:0000259" key="1">
    <source>
        <dbReference type="Pfam" id="PF18962"/>
    </source>
</evidence>
<proteinExistence type="predicted"/>
<protein>
    <recommendedName>
        <fullName evidence="1">Secretion system C-terminal sorting domain-containing protein</fullName>
    </recommendedName>
</protein>
<reference evidence="2" key="1">
    <citation type="journal article" date="2014" name="Front. Microbiol.">
        <title>High frequency of phylogenetically diverse reductive dehalogenase-homologous genes in deep subseafloor sedimentary metagenomes.</title>
        <authorList>
            <person name="Kawai M."/>
            <person name="Futagami T."/>
            <person name="Toyoda A."/>
            <person name="Takaki Y."/>
            <person name="Nishi S."/>
            <person name="Hori S."/>
            <person name="Arai W."/>
            <person name="Tsubouchi T."/>
            <person name="Morono Y."/>
            <person name="Uchiyama I."/>
            <person name="Ito T."/>
            <person name="Fujiyama A."/>
            <person name="Inagaki F."/>
            <person name="Takami H."/>
        </authorList>
    </citation>
    <scope>NUCLEOTIDE SEQUENCE</scope>
    <source>
        <strain evidence="2">Expedition CK06-06</strain>
    </source>
</reference>
<dbReference type="Pfam" id="PF18962">
    <property type="entry name" value="Por_Secre_tail"/>
    <property type="match status" value="1"/>
</dbReference>
<feature type="non-terminal residue" evidence="2">
    <location>
        <position position="1"/>
    </location>
</feature>
<organism evidence="2">
    <name type="scientific">marine sediment metagenome</name>
    <dbReference type="NCBI Taxonomy" id="412755"/>
    <lineage>
        <taxon>unclassified sequences</taxon>
        <taxon>metagenomes</taxon>
        <taxon>ecological metagenomes</taxon>
    </lineage>
</organism>
<dbReference type="AlphaFoldDB" id="X0VRR7"/>
<name>X0VRR7_9ZZZZ</name>
<feature type="domain" description="Secretion system C-terminal sorting" evidence="1">
    <location>
        <begin position="62"/>
        <end position="138"/>
    </location>
</feature>
<dbReference type="EMBL" id="BARS01035649">
    <property type="protein sequence ID" value="GAG20925.1"/>
    <property type="molecule type" value="Genomic_DNA"/>
</dbReference>
<comment type="caution">
    <text evidence="2">The sequence shown here is derived from an EMBL/GenBank/DDBJ whole genome shotgun (WGS) entry which is preliminary data.</text>
</comment>
<dbReference type="InterPro" id="IPR015919">
    <property type="entry name" value="Cadherin-like_sf"/>
</dbReference>
<dbReference type="Pfam" id="PF05345">
    <property type="entry name" value="He_PIG"/>
    <property type="match status" value="1"/>
</dbReference>
<evidence type="ECO:0000313" key="2">
    <source>
        <dbReference type="EMBL" id="GAG20925.1"/>
    </source>
</evidence>
<sequence length="140" mass="15457">WIAFDAASRTFSGTPADADKGMLEVVVTATDDSLASVADTFNIEVISYVGIANSLASLKIRLYPNPNNGMFVIESGTFEMKDVVLEVFNEKGQLIWNREIKDDIGTLRESVDLNNAPDGLYLLRVRSKSGMINKRFIIAH</sequence>
<dbReference type="SUPFAM" id="SSF49313">
    <property type="entry name" value="Cadherin-like"/>
    <property type="match status" value="1"/>
</dbReference>
<dbReference type="NCBIfam" id="TIGR04183">
    <property type="entry name" value="Por_Secre_tail"/>
    <property type="match status" value="1"/>
</dbReference>
<accession>X0VRR7</accession>
<dbReference type="InterPro" id="IPR013783">
    <property type="entry name" value="Ig-like_fold"/>
</dbReference>